<evidence type="ECO:0000313" key="2">
    <source>
        <dbReference type="Proteomes" id="UP000311919"/>
    </source>
</evidence>
<feature type="non-terminal residue" evidence="1">
    <location>
        <position position="1"/>
    </location>
</feature>
<feature type="non-terminal residue" evidence="1">
    <location>
        <position position="56"/>
    </location>
</feature>
<organism evidence="1 2">
    <name type="scientific">Schistosoma japonicum</name>
    <name type="common">Blood fluke</name>
    <dbReference type="NCBI Taxonomy" id="6182"/>
    <lineage>
        <taxon>Eukaryota</taxon>
        <taxon>Metazoa</taxon>
        <taxon>Spiralia</taxon>
        <taxon>Lophotrochozoa</taxon>
        <taxon>Platyhelminthes</taxon>
        <taxon>Trematoda</taxon>
        <taxon>Digenea</taxon>
        <taxon>Strigeidida</taxon>
        <taxon>Schistosomatoidea</taxon>
        <taxon>Schistosomatidae</taxon>
        <taxon>Schistosoma</taxon>
    </lineage>
</organism>
<dbReference type="EMBL" id="SKCS01000031">
    <property type="protein sequence ID" value="TNN20192.1"/>
    <property type="molecule type" value="Genomic_DNA"/>
</dbReference>
<comment type="caution">
    <text evidence="1">The sequence shown here is derived from an EMBL/GenBank/DDBJ whole genome shotgun (WGS) entry which is preliminary data.</text>
</comment>
<sequence>NVPKALVRSHDWCSSDLSGVRQLSPMTLDKYRAIFIYHKLMKVGILPLDTDSVEWR</sequence>
<keyword evidence="2" id="KW-1185">Reference proteome</keyword>
<gene>
    <name evidence="1" type="ORF">EWB00_004806</name>
</gene>
<reference evidence="1 2" key="1">
    <citation type="submission" date="2019-03" db="EMBL/GenBank/DDBJ databases">
        <title>An improved genome assembly of the fluke Schistosoma japonicum.</title>
        <authorList>
            <person name="Hu W."/>
            <person name="Luo F."/>
            <person name="Yin M."/>
            <person name="Mo X."/>
            <person name="Sun C."/>
            <person name="Wu Q."/>
            <person name="Zhu B."/>
            <person name="Xiang M."/>
            <person name="Wang J."/>
            <person name="Wang Y."/>
            <person name="Zhang T."/>
            <person name="Xu B."/>
            <person name="Zheng H."/>
            <person name="Feng Z."/>
        </authorList>
    </citation>
    <scope>NUCLEOTIDE SEQUENCE [LARGE SCALE GENOMIC DNA]</scope>
    <source>
        <strain evidence="1">HuSjv2</strain>
        <tissue evidence="1">Worms</tissue>
    </source>
</reference>
<name>A0A4Z2DV77_SCHJA</name>
<accession>A0A4Z2DV77</accession>
<evidence type="ECO:0000313" key="1">
    <source>
        <dbReference type="EMBL" id="TNN20192.1"/>
    </source>
</evidence>
<dbReference type="AlphaFoldDB" id="A0A4Z2DV77"/>
<proteinExistence type="predicted"/>
<protein>
    <submittedName>
        <fullName evidence="1">Uncharacterized protein</fullName>
    </submittedName>
</protein>
<dbReference type="Proteomes" id="UP000311919">
    <property type="component" value="Unassembled WGS sequence"/>
</dbReference>